<dbReference type="InterPro" id="IPR004146">
    <property type="entry name" value="DC1"/>
</dbReference>
<dbReference type="InterPro" id="IPR015410">
    <property type="entry name" value="DUF1985"/>
</dbReference>
<dbReference type="PANTHER" id="PTHR46477">
    <property type="entry name" value="CYSTEINE/HISTIDINE-RICH C1 DOMAIN FAMILY PROTEIN"/>
    <property type="match status" value="1"/>
</dbReference>
<evidence type="ECO:0000313" key="6">
    <source>
        <dbReference type="EMBL" id="TXG49747.1"/>
    </source>
</evidence>
<sequence>MLSLGFAKIECHRWAYGAIRRACQKTVLCLTFELRVCHMCLIARTKKYKVHVYCAIRMMLQQCEKGVHLRYSLKQSIQGFLDTYLGGILKRQRRRKIARCTWYYYRDQGRKHFGTFKDIVGMICALCQCVIATVIRHDSHPHELELKSYNKSYTCDGCKEFVFGSRFRCEQCNFDLHKECVHADQTTRHDFFKNTTFKFFPKPPGRHERYCNACGGDVGGFVYHCEEGGWDLHPCCHSLPSKFKFDYVEFRLHSKVLPMCLWCDKSLPKESPLSALLGPGWSYVSKCNKYNFHVSCATRMMLQQYEKGIQLGNSLEQSIQVLLEISIGSILKRQRRRKIVMSFVITNLVLELVSAVLDQVSSSVNKIQCGLFGMLISCVAMLTCIVELIYEVQTEKLIWQWISPLPFPWYYYQDQGRKPFGTFKDIVGLICAFCQCVVACCDFVLHEECAHVKQTTTHDFYKENIFKFFPQPPDHHSNIHCAVCGYSVQGFVYYCEELELCIHPCCHSLPNKFKFYHLEFMLRDRDHVHGGTNFGIQNCWSYVSKCNKYNFHVYCAFLLINFRAFKGVSLGNNLEQSIRGFLEICLGLGDILKRQRRRNIVMSFVITNLVLELVSALLDQLSSSANKTQFALFGMLISFVAMLTCILELIYQVQIEKPIWRRRGTLPFPWYYYRDEGWKPFSTFKDIFELICALCQCVVATCDFVLHEECAHVKQTTTHDLYNNNIFKFFPQPTDHHSIILCVVCGYSVEGFVYYCEELELGIHPCCHSLPSKFKFYHLEFMLRRRDQVSSGCLWCKETRHGGIKNGGSYVSKCNKYNFHVFCAIRLIFRQAYKGVPFGNNLEQSIRGVLEIDVGLGDILKRQRRRNIAMSFAITNLVLELSSALLDQVSSSANKTRFALFGMLISFVAMLTCILEFIYQVQTEKPIWRKKGTLPFPWYYYRDEGWKPFGTFNDIFGFICAFCQCVVATMANGGENLVYKHPEDNWFEARVNIFCKLSNLTIIRDAMDRVGIELNYPTARPDEMWFWVGERVVRFGKEEFLLVTGLRFEPMPVSVHSLPKAAQGSLHHRYFGGSPTPLKDILGRLNRDEFDKVEDVIKLGYVYFLSHVMLGREYRWKVPDWIWGLVEDITTFEAIADRVHVPVPPVPVPPVPPIPVPPVPPVPVAPQPTSQPTWSAEYTPTWSAGYTRRYDMEEIGEQQVMEETGEQQVDDEQGEIEVEDEQVDAQQGIENHNDEEQQIMVRRSQRIKKLAIVVQHEQEVEDEQVDAHQGIDNQNDKDGDVIRRSKRIKKLAAVVQTPYIIPRLVKELVYVRKNSRRS</sequence>
<evidence type="ECO:0000256" key="4">
    <source>
        <dbReference type="SAM" id="Phobius"/>
    </source>
</evidence>
<reference evidence="7" key="1">
    <citation type="journal article" date="2019" name="Gigascience">
        <title>De novo genome assembly of the endangered Acer yangbiense, a plant species with extremely small populations endemic to Yunnan Province, China.</title>
        <authorList>
            <person name="Yang J."/>
            <person name="Wariss H.M."/>
            <person name="Tao L."/>
            <person name="Zhang R."/>
            <person name="Yun Q."/>
            <person name="Hollingsworth P."/>
            <person name="Dao Z."/>
            <person name="Luo G."/>
            <person name="Guo H."/>
            <person name="Ma Y."/>
            <person name="Sun W."/>
        </authorList>
    </citation>
    <scope>NUCLEOTIDE SEQUENCE [LARGE SCALE GENOMIC DNA]</scope>
    <source>
        <strain evidence="7">cv. Malutang</strain>
    </source>
</reference>
<feature type="transmembrane region" description="Helical" evidence="4">
    <location>
        <begin position="630"/>
        <end position="653"/>
    </location>
</feature>
<dbReference type="EMBL" id="VAHF01000012">
    <property type="protein sequence ID" value="TXG49747.1"/>
    <property type="molecule type" value="Genomic_DNA"/>
</dbReference>
<dbReference type="Proteomes" id="UP000323000">
    <property type="component" value="Chromosome 12"/>
</dbReference>
<dbReference type="Pfam" id="PF09331">
    <property type="entry name" value="DUF1985"/>
    <property type="match status" value="1"/>
</dbReference>
<dbReference type="Pfam" id="PF03107">
    <property type="entry name" value="C1_2"/>
    <property type="match status" value="1"/>
</dbReference>
<dbReference type="Gene3D" id="3.30.60.20">
    <property type="match status" value="1"/>
</dbReference>
<proteinExistence type="predicted"/>
<evidence type="ECO:0000256" key="2">
    <source>
        <dbReference type="ARBA" id="ARBA00022737"/>
    </source>
</evidence>
<keyword evidence="3" id="KW-0862">Zinc</keyword>
<evidence type="ECO:0000313" key="7">
    <source>
        <dbReference type="Proteomes" id="UP000323000"/>
    </source>
</evidence>
<keyword evidence="7" id="KW-1185">Reference proteome</keyword>
<dbReference type="PROSITE" id="PS50081">
    <property type="entry name" value="ZF_DAG_PE_2"/>
    <property type="match status" value="1"/>
</dbReference>
<keyword evidence="4" id="KW-1133">Transmembrane helix</keyword>
<comment type="caution">
    <text evidence="6">The sequence shown here is derived from an EMBL/GenBank/DDBJ whole genome shotgun (WGS) entry which is preliminary data.</text>
</comment>
<dbReference type="PANTHER" id="PTHR46477:SF5">
    <property type="entry name" value="PHORBOL-ESTER_DAG-TYPE DOMAIN-CONTAINING PROTEIN"/>
    <property type="match status" value="1"/>
</dbReference>
<evidence type="ECO:0000256" key="1">
    <source>
        <dbReference type="ARBA" id="ARBA00022723"/>
    </source>
</evidence>
<feature type="transmembrane region" description="Helical" evidence="4">
    <location>
        <begin position="898"/>
        <end position="919"/>
    </location>
</feature>
<keyword evidence="4" id="KW-0812">Transmembrane</keyword>
<accession>A0A5C7GZ02</accession>
<dbReference type="InterPro" id="IPR046349">
    <property type="entry name" value="C1-like_sf"/>
</dbReference>
<dbReference type="InterPro" id="IPR002219">
    <property type="entry name" value="PKC_DAG/PE"/>
</dbReference>
<feature type="transmembrane region" description="Helical" evidence="4">
    <location>
        <begin position="600"/>
        <end position="618"/>
    </location>
</feature>
<feature type="transmembrane region" description="Helical" evidence="4">
    <location>
        <begin position="339"/>
        <end position="357"/>
    </location>
</feature>
<dbReference type="SUPFAM" id="SSF57889">
    <property type="entry name" value="Cysteine-rich domain"/>
    <property type="match status" value="3"/>
</dbReference>
<feature type="domain" description="Phorbol-ester/DAG-type" evidence="5">
    <location>
        <begin position="141"/>
        <end position="188"/>
    </location>
</feature>
<feature type="transmembrane region" description="Helical" evidence="4">
    <location>
        <begin position="369"/>
        <end position="390"/>
    </location>
</feature>
<evidence type="ECO:0000259" key="5">
    <source>
        <dbReference type="PROSITE" id="PS50081"/>
    </source>
</evidence>
<gene>
    <name evidence="6" type="ORF">EZV62_025622</name>
</gene>
<evidence type="ECO:0000256" key="3">
    <source>
        <dbReference type="ARBA" id="ARBA00022833"/>
    </source>
</evidence>
<keyword evidence="4" id="KW-0472">Membrane</keyword>
<protein>
    <recommendedName>
        <fullName evidence="5">Phorbol-ester/DAG-type domain-containing protein</fullName>
    </recommendedName>
</protein>
<keyword evidence="2" id="KW-0677">Repeat</keyword>
<organism evidence="6 7">
    <name type="scientific">Acer yangbiense</name>
    <dbReference type="NCBI Taxonomy" id="1000413"/>
    <lineage>
        <taxon>Eukaryota</taxon>
        <taxon>Viridiplantae</taxon>
        <taxon>Streptophyta</taxon>
        <taxon>Embryophyta</taxon>
        <taxon>Tracheophyta</taxon>
        <taxon>Spermatophyta</taxon>
        <taxon>Magnoliopsida</taxon>
        <taxon>eudicotyledons</taxon>
        <taxon>Gunneridae</taxon>
        <taxon>Pentapetalae</taxon>
        <taxon>rosids</taxon>
        <taxon>malvids</taxon>
        <taxon>Sapindales</taxon>
        <taxon>Sapindaceae</taxon>
        <taxon>Hippocastanoideae</taxon>
        <taxon>Acereae</taxon>
        <taxon>Acer</taxon>
    </lineage>
</organism>
<keyword evidence="1" id="KW-0479">Metal-binding</keyword>
<name>A0A5C7GZ02_9ROSI</name>
<feature type="transmembrane region" description="Helical" evidence="4">
    <location>
        <begin position="868"/>
        <end position="886"/>
    </location>
</feature>
<dbReference type="GO" id="GO:0046872">
    <property type="term" value="F:metal ion binding"/>
    <property type="evidence" value="ECO:0007669"/>
    <property type="project" value="UniProtKB-KW"/>
</dbReference>